<dbReference type="InterPro" id="IPR011055">
    <property type="entry name" value="Dup_hybrid_motif"/>
</dbReference>
<accession>A0A3N2QLR5</accession>
<evidence type="ECO:0000313" key="4">
    <source>
        <dbReference type="EMBL" id="ROT96139.1"/>
    </source>
</evidence>
<feature type="compositionally biased region" description="Low complexity" evidence="1">
    <location>
        <begin position="231"/>
        <end position="240"/>
    </location>
</feature>
<feature type="compositionally biased region" description="Pro residues" evidence="1">
    <location>
        <begin position="241"/>
        <end position="259"/>
    </location>
</feature>
<dbReference type="PANTHER" id="PTHR21666:SF270">
    <property type="entry name" value="MUREIN HYDROLASE ACTIVATOR ENVC"/>
    <property type="match status" value="1"/>
</dbReference>
<dbReference type="Gene3D" id="3.10.350.10">
    <property type="entry name" value="LysM domain"/>
    <property type="match status" value="2"/>
</dbReference>
<gene>
    <name evidence="4" type="ORF">EAT49_19245</name>
</gene>
<feature type="region of interest" description="Disordered" evidence="1">
    <location>
        <begin position="148"/>
        <end position="168"/>
    </location>
</feature>
<protein>
    <submittedName>
        <fullName evidence="4">LysM peptidoglycan-binding domain-containing protein</fullName>
    </submittedName>
</protein>
<dbReference type="SUPFAM" id="SSF54106">
    <property type="entry name" value="LysM domain"/>
    <property type="match status" value="2"/>
</dbReference>
<organism evidence="4 5">
    <name type="scientific">Histidinibacterium lentulum</name>
    <dbReference type="NCBI Taxonomy" id="2480588"/>
    <lineage>
        <taxon>Bacteria</taxon>
        <taxon>Pseudomonadati</taxon>
        <taxon>Pseudomonadota</taxon>
        <taxon>Alphaproteobacteria</taxon>
        <taxon>Rhodobacterales</taxon>
        <taxon>Paracoccaceae</taxon>
        <taxon>Histidinibacterium</taxon>
    </lineage>
</organism>
<dbReference type="SMART" id="SM00257">
    <property type="entry name" value="LysM"/>
    <property type="match status" value="2"/>
</dbReference>
<feature type="chain" id="PRO_5017986375" evidence="2">
    <location>
        <begin position="24"/>
        <end position="399"/>
    </location>
</feature>
<reference evidence="4 5" key="1">
    <citation type="submission" date="2018-10" db="EMBL/GenBank/DDBJ databases">
        <title>Histidinibacterium lentulum gen. nov., sp. nov., a marine bacterium from the culture broth of Picochlorum sp. 122.</title>
        <authorList>
            <person name="Wang G."/>
        </authorList>
    </citation>
    <scope>NUCLEOTIDE SEQUENCE [LARGE SCALE GENOMIC DNA]</scope>
    <source>
        <strain evidence="4 5">B17</strain>
    </source>
</reference>
<dbReference type="Pfam" id="PF01476">
    <property type="entry name" value="LysM"/>
    <property type="match status" value="2"/>
</dbReference>
<dbReference type="AlphaFoldDB" id="A0A3N2QLR5"/>
<keyword evidence="5" id="KW-1185">Reference proteome</keyword>
<evidence type="ECO:0000259" key="3">
    <source>
        <dbReference type="PROSITE" id="PS51782"/>
    </source>
</evidence>
<feature type="signal peptide" evidence="2">
    <location>
        <begin position="1"/>
        <end position="23"/>
    </location>
</feature>
<dbReference type="InterPro" id="IPR036779">
    <property type="entry name" value="LysM_dom_sf"/>
</dbReference>
<proteinExistence type="predicted"/>
<dbReference type="PROSITE" id="PS51782">
    <property type="entry name" value="LYSM"/>
    <property type="match status" value="1"/>
</dbReference>
<keyword evidence="2" id="KW-0732">Signal</keyword>
<dbReference type="PANTHER" id="PTHR21666">
    <property type="entry name" value="PEPTIDASE-RELATED"/>
    <property type="match status" value="1"/>
</dbReference>
<dbReference type="InterPro" id="IPR018392">
    <property type="entry name" value="LysM"/>
</dbReference>
<dbReference type="Proteomes" id="UP000268016">
    <property type="component" value="Unassembled WGS sequence"/>
</dbReference>
<dbReference type="OrthoDB" id="9795421at2"/>
<dbReference type="InterPro" id="IPR050570">
    <property type="entry name" value="Cell_wall_metabolism_enzyme"/>
</dbReference>
<dbReference type="Pfam" id="PF01551">
    <property type="entry name" value="Peptidase_M23"/>
    <property type="match status" value="1"/>
</dbReference>
<dbReference type="RefSeq" id="WP_123643965.1">
    <property type="nucleotide sequence ID" value="NZ_ML119092.1"/>
</dbReference>
<dbReference type="EMBL" id="RDRB01000013">
    <property type="protein sequence ID" value="ROT96139.1"/>
    <property type="molecule type" value="Genomic_DNA"/>
</dbReference>
<feature type="compositionally biased region" description="Low complexity" evidence="1">
    <location>
        <begin position="155"/>
        <end position="168"/>
    </location>
</feature>
<name>A0A3N2QLR5_9RHOB</name>
<sequence>MAQATPTARPIRRMLAASALALAAGCSGSGVDFDMRGLGGGFNTSDVTRDLPARPEPDARGIITYPNSQAAVARQGETVAQLAARLGLDAAELARFNGITPDSTLRRGELLVLPASAGTVTAPTSDLAAPGAVDVTDLASAAIDRADGGAPAPTPVRAEAPAPAAGAEPLRHQVQRGETVYSIARLYGVPARALADWNGLGPDLAIREGQQLLIPQAGGTAPAPATVAPAVATVPGAGSPTPLPPSSTAPLPQEQPPPASAAAVAEDAPPTPDLGAEREEPEDSGRLAMPVQGTIIREYARGRNEGIDIAAPAGTAVRAADSGTVAAITQDTDGASIVVLRHANNLLTVYVNITDLAVEKDQQVSRGQTIARIPPGDPSYLHFETREGLQSVDPANYLP</sequence>
<dbReference type="GO" id="GO:0004222">
    <property type="term" value="F:metalloendopeptidase activity"/>
    <property type="evidence" value="ECO:0007669"/>
    <property type="project" value="TreeGrafter"/>
</dbReference>
<dbReference type="SUPFAM" id="SSF51261">
    <property type="entry name" value="Duplicated hybrid motif"/>
    <property type="match status" value="1"/>
</dbReference>
<comment type="caution">
    <text evidence="4">The sequence shown here is derived from an EMBL/GenBank/DDBJ whole genome shotgun (WGS) entry which is preliminary data.</text>
</comment>
<dbReference type="CDD" id="cd12797">
    <property type="entry name" value="M23_peptidase"/>
    <property type="match status" value="1"/>
</dbReference>
<feature type="domain" description="LysM" evidence="3">
    <location>
        <begin position="170"/>
        <end position="214"/>
    </location>
</feature>
<dbReference type="InterPro" id="IPR016047">
    <property type="entry name" value="M23ase_b-sheet_dom"/>
</dbReference>
<feature type="region of interest" description="Disordered" evidence="1">
    <location>
        <begin position="231"/>
        <end position="284"/>
    </location>
</feature>
<dbReference type="Gene3D" id="2.70.70.10">
    <property type="entry name" value="Glucose Permease (Domain IIA)"/>
    <property type="match status" value="1"/>
</dbReference>
<evidence type="ECO:0000313" key="5">
    <source>
        <dbReference type="Proteomes" id="UP000268016"/>
    </source>
</evidence>
<evidence type="ECO:0000256" key="1">
    <source>
        <dbReference type="SAM" id="MobiDB-lite"/>
    </source>
</evidence>
<evidence type="ECO:0000256" key="2">
    <source>
        <dbReference type="SAM" id="SignalP"/>
    </source>
</evidence>
<dbReference type="CDD" id="cd00118">
    <property type="entry name" value="LysM"/>
    <property type="match status" value="1"/>
</dbReference>